<reference evidence="1" key="1">
    <citation type="journal article" date="2021" name="Nat. Microbiol.">
        <title>Cocultivation of an ultrasmall environmental parasitic bacterium with lytic ability against bacteria associated with wastewater foams.</title>
        <authorList>
            <person name="Batinovic S."/>
            <person name="Rose J.J.A."/>
            <person name="Ratcliffe J."/>
            <person name="Seviour R.J."/>
            <person name="Petrovski S."/>
        </authorList>
    </citation>
    <scope>NUCLEOTIDE SEQUENCE</scope>
    <source>
        <strain evidence="1">JR1</strain>
    </source>
</reference>
<evidence type="ECO:0000313" key="1">
    <source>
        <dbReference type="EMBL" id="QHN42881.1"/>
    </source>
</evidence>
<gene>
    <name evidence="1" type="ORF">GII36_03385</name>
</gene>
<organism evidence="1 2">
    <name type="scientific">Candidatus Mycosynbacter amalyticus</name>
    <dbReference type="NCBI Taxonomy" id="2665156"/>
    <lineage>
        <taxon>Bacteria</taxon>
        <taxon>Candidatus Saccharimonadota</taxon>
        <taxon>Candidatus Saccharimonadota incertae sedis</taxon>
        <taxon>Candidatus Mycosynbacter</taxon>
    </lineage>
</organism>
<dbReference type="RefSeq" id="WP_260762467.1">
    <property type="nucleotide sequence ID" value="NZ_CP045921.1"/>
</dbReference>
<evidence type="ECO:0000313" key="2">
    <source>
        <dbReference type="Proteomes" id="UP001059824"/>
    </source>
</evidence>
<dbReference type="Proteomes" id="UP001059824">
    <property type="component" value="Chromosome"/>
</dbReference>
<proteinExistence type="predicted"/>
<keyword evidence="2" id="KW-1185">Reference proteome</keyword>
<dbReference type="KEGG" id="mama:GII36_03385"/>
<sequence length="166" mass="19685">MNIAKENFIAYEQVRIKVQADMHDLKQVAAKASLPRSVVQDITLNYSDYMEKFRLEEYIKRIIPSTKRTVCRIEHFHRPYRDLVAIVGEPTVDIWGDTLNVVWSLPTPYGLVTIYTPSHSKLLSNRLTRRFFPMWYIKAENTLANEVIVQRFYAYDLQKMFIKHTR</sequence>
<dbReference type="AlphaFoldDB" id="A0A857MP53"/>
<accession>A0A857MP53</accession>
<name>A0A857MP53_9BACT</name>
<dbReference type="EMBL" id="CP045921">
    <property type="protein sequence ID" value="QHN42881.1"/>
    <property type="molecule type" value="Genomic_DNA"/>
</dbReference>
<protein>
    <submittedName>
        <fullName evidence="1">Uncharacterized protein</fullName>
    </submittedName>
</protein>